<name>Q3BNW4_XANE5</name>
<proteinExistence type="predicted"/>
<gene>
    <name evidence="1" type="ordered locus">XCV3818</name>
</gene>
<dbReference type="Proteomes" id="UP000007069">
    <property type="component" value="Chromosome"/>
</dbReference>
<dbReference type="EMBL" id="AM039952">
    <property type="protein sequence ID" value="CAJ25549.1"/>
    <property type="molecule type" value="Genomic_DNA"/>
</dbReference>
<sequence length="64" mass="7036">MRTPSECGCCSESVDHRGVRIRLTAVHNVLFATLMRALAGRKVWASGSKTDALLGWEHACRHDA</sequence>
<organism evidence="2">
    <name type="scientific">Xanthomonas euvesicatoria pv. vesicatoria (strain 85-10)</name>
    <name type="common">Xanthomonas campestris pv. vesicatoria</name>
    <dbReference type="NCBI Taxonomy" id="316273"/>
    <lineage>
        <taxon>Bacteria</taxon>
        <taxon>Pseudomonadati</taxon>
        <taxon>Pseudomonadota</taxon>
        <taxon>Gammaproteobacteria</taxon>
        <taxon>Lysobacterales</taxon>
        <taxon>Lysobacteraceae</taxon>
        <taxon>Xanthomonas</taxon>
    </lineage>
</organism>
<reference evidence="1 2" key="1">
    <citation type="journal article" date="2005" name="J. Bacteriol.">
        <title>Insights into genome plasticity and pathogenicity of the plant pathogenic Bacterium Xanthomonas campestris pv. vesicatoria revealed by the complete genome sequence.</title>
        <authorList>
            <person name="Thieme F."/>
            <person name="Koebnik R."/>
            <person name="Bekel T."/>
            <person name="Berger C."/>
            <person name="Boch J."/>
            <person name="Buettner D."/>
            <person name="Caldana C."/>
            <person name="Gaigalat L."/>
            <person name="Goesmann A."/>
            <person name="Kay S."/>
            <person name="Kirchner O."/>
            <person name="Lanz C."/>
            <person name="Linke B."/>
            <person name="McHardy A.C."/>
            <person name="Meyer F."/>
            <person name="Mittenhuber G."/>
            <person name="Nies D.H."/>
            <person name="Niesbach-Kloesgen U."/>
            <person name="Patschkowski T."/>
            <person name="Rueckert C."/>
            <person name="Rupp O."/>
            <person name="Schneicker S."/>
            <person name="Schuster S.C."/>
            <person name="Vorhoelter F.J."/>
            <person name="Weber E."/>
            <person name="Puehler A."/>
            <person name="Bonas U."/>
            <person name="Bartels D."/>
            <person name="Kaiser O."/>
        </authorList>
    </citation>
    <scope>NUCLEOTIDE SEQUENCE [LARGE SCALE GENOMIC DNA]</scope>
    <source>
        <strain evidence="1 2">85-10</strain>
    </source>
</reference>
<accession>Q3BNW4</accession>
<dbReference type="KEGG" id="xcv:XCV3818"/>
<dbReference type="HOGENOM" id="CLU_2866722_0_0_6"/>
<evidence type="ECO:0000313" key="2">
    <source>
        <dbReference type="Proteomes" id="UP000007069"/>
    </source>
</evidence>
<protein>
    <submittedName>
        <fullName evidence="1">Uncharacterized protein</fullName>
    </submittedName>
</protein>
<evidence type="ECO:0000313" key="1">
    <source>
        <dbReference type="EMBL" id="CAJ25549.1"/>
    </source>
</evidence>
<dbReference type="AlphaFoldDB" id="Q3BNW4"/>